<name>A0A2G5BC94_COERN</name>
<proteinExistence type="predicted"/>
<keyword evidence="2" id="KW-1185">Reference proteome</keyword>
<accession>A0A2G5BC94</accession>
<gene>
    <name evidence="1" type="ORF">COEREDRAFT_102053</name>
</gene>
<dbReference type="AlphaFoldDB" id="A0A2G5BC94"/>
<dbReference type="Proteomes" id="UP000242474">
    <property type="component" value="Unassembled WGS sequence"/>
</dbReference>
<evidence type="ECO:0000313" key="1">
    <source>
        <dbReference type="EMBL" id="PIA16635.1"/>
    </source>
</evidence>
<feature type="non-terminal residue" evidence="1">
    <location>
        <position position="58"/>
    </location>
</feature>
<sequence length="58" mass="6176">MLRLLPTTPHLLPLVVLTTPGSSVETQNTVLPLRQSVRAVAPAHARLSTTPRPNALAT</sequence>
<protein>
    <submittedName>
        <fullName evidence="1">Uncharacterized protein</fullName>
    </submittedName>
</protein>
<reference evidence="1 2" key="1">
    <citation type="journal article" date="2015" name="Genome Biol. Evol.">
        <title>Phylogenomic analyses indicate that early fungi evolved digesting cell walls of algal ancestors of land plants.</title>
        <authorList>
            <person name="Chang Y."/>
            <person name="Wang S."/>
            <person name="Sekimoto S."/>
            <person name="Aerts A.L."/>
            <person name="Choi C."/>
            <person name="Clum A."/>
            <person name="LaButti K.M."/>
            <person name="Lindquist E.A."/>
            <person name="Yee Ngan C."/>
            <person name="Ohm R.A."/>
            <person name="Salamov A.A."/>
            <person name="Grigoriev I.V."/>
            <person name="Spatafora J.W."/>
            <person name="Berbee M.L."/>
        </authorList>
    </citation>
    <scope>NUCLEOTIDE SEQUENCE [LARGE SCALE GENOMIC DNA]</scope>
    <source>
        <strain evidence="1 2">NRRL 1564</strain>
    </source>
</reference>
<dbReference type="EMBL" id="KZ303498">
    <property type="protein sequence ID" value="PIA16635.1"/>
    <property type="molecule type" value="Genomic_DNA"/>
</dbReference>
<evidence type="ECO:0000313" key="2">
    <source>
        <dbReference type="Proteomes" id="UP000242474"/>
    </source>
</evidence>
<organism evidence="1 2">
    <name type="scientific">Coemansia reversa (strain ATCC 12441 / NRRL 1564)</name>
    <dbReference type="NCBI Taxonomy" id="763665"/>
    <lineage>
        <taxon>Eukaryota</taxon>
        <taxon>Fungi</taxon>
        <taxon>Fungi incertae sedis</taxon>
        <taxon>Zoopagomycota</taxon>
        <taxon>Kickxellomycotina</taxon>
        <taxon>Kickxellomycetes</taxon>
        <taxon>Kickxellales</taxon>
        <taxon>Kickxellaceae</taxon>
        <taxon>Coemansia</taxon>
    </lineage>
</organism>